<evidence type="ECO:0000313" key="4">
    <source>
        <dbReference type="EMBL" id="SEV81549.1"/>
    </source>
</evidence>
<dbReference type="EMBL" id="FOIW01000001">
    <property type="protein sequence ID" value="SEV81549.1"/>
    <property type="molecule type" value="Genomic_DNA"/>
</dbReference>
<evidence type="ECO:0000313" key="5">
    <source>
        <dbReference type="Proteomes" id="UP000051862"/>
    </source>
</evidence>
<dbReference type="Proteomes" id="UP000182125">
    <property type="component" value="Unassembled WGS sequence"/>
</dbReference>
<organism evidence="3 5">
    <name type="scientific">Thermococcus thioreducens</name>
    <dbReference type="NCBI Taxonomy" id="277988"/>
    <lineage>
        <taxon>Archaea</taxon>
        <taxon>Methanobacteriati</taxon>
        <taxon>Methanobacteriota</taxon>
        <taxon>Thermococci</taxon>
        <taxon>Thermococcales</taxon>
        <taxon>Thermococcaceae</taxon>
        <taxon>Thermococcus</taxon>
    </lineage>
</organism>
<proteinExistence type="predicted"/>
<feature type="transmembrane region" description="Helical" evidence="1">
    <location>
        <begin position="6"/>
        <end position="23"/>
    </location>
</feature>
<dbReference type="Proteomes" id="UP000051862">
    <property type="component" value="Unassembled WGS sequence"/>
</dbReference>
<evidence type="ECO:0000256" key="1">
    <source>
        <dbReference type="SAM" id="Phobius"/>
    </source>
</evidence>
<keyword evidence="7" id="KW-1185">Reference proteome</keyword>
<dbReference type="Proteomes" id="UP000250136">
    <property type="component" value="Chromosome"/>
</dbReference>
<keyword evidence="1" id="KW-0472">Membrane</keyword>
<evidence type="ECO:0000313" key="2">
    <source>
        <dbReference type="EMBL" id="ASJ13073.1"/>
    </source>
</evidence>
<dbReference type="GeneID" id="33334625"/>
<dbReference type="PATRIC" id="fig|277988.4.peg.2141"/>
<protein>
    <submittedName>
        <fullName evidence="4">Predicted membrane protein</fullName>
    </submittedName>
</protein>
<dbReference type="RefSeq" id="WP_055430155.1">
    <property type="nucleotide sequence ID" value="NZ_CP015105.1"/>
</dbReference>
<accession>A0A0Q2MPG8</accession>
<evidence type="ECO:0000313" key="6">
    <source>
        <dbReference type="Proteomes" id="UP000182125"/>
    </source>
</evidence>
<evidence type="ECO:0000313" key="7">
    <source>
        <dbReference type="Proteomes" id="UP000250136"/>
    </source>
</evidence>
<evidence type="ECO:0000313" key="3">
    <source>
        <dbReference type="EMBL" id="KQH81583.1"/>
    </source>
</evidence>
<keyword evidence="1" id="KW-0812">Transmembrane</keyword>
<dbReference type="KEGG" id="ttd:A3L14_09325"/>
<dbReference type="STRING" id="277988.SAMN05216170_0073"/>
<keyword evidence="1" id="KW-1133">Transmembrane helix</keyword>
<feature type="transmembrane region" description="Helical" evidence="1">
    <location>
        <begin position="76"/>
        <end position="95"/>
    </location>
</feature>
<name>A0A0Q2MPG8_9EURY</name>
<reference evidence="2 7" key="2">
    <citation type="submission" date="2016-04" db="EMBL/GenBank/DDBJ databases">
        <title>Complete genome sequence of Thermococcus thioreducens type strain OGL-20P.</title>
        <authorList>
            <person name="Oger P.M."/>
        </authorList>
    </citation>
    <scope>NUCLEOTIDE SEQUENCE [LARGE SCALE GENOMIC DNA]</scope>
    <source>
        <strain evidence="2 7">OGL-20P</strain>
    </source>
</reference>
<reference evidence="3 5" key="1">
    <citation type="submission" date="2015-08" db="EMBL/GenBank/DDBJ databases">
        <title>Thermococcus thioreducens DSM 14981 genome sequencing.</title>
        <authorList>
            <person name="Hong S.-J."/>
            <person name="Kim M.-C."/>
            <person name="Shin J.-H."/>
        </authorList>
    </citation>
    <scope>NUCLEOTIDE SEQUENCE [LARGE SCALE GENOMIC DNA]</scope>
    <source>
        <strain evidence="3 5">DSM 14981</strain>
    </source>
</reference>
<dbReference type="OrthoDB" id="99520at2157"/>
<dbReference type="AlphaFoldDB" id="A0A0Q2MPG8"/>
<sequence>MNELALISLVAVVGGGVLGYFMIRTIMKDIGVPTDERAFEIAKLSAVKTLKLVLFVTVAALYYSWLILRDERCTNLATLIFATIFFGNLAFRAYYAKRM</sequence>
<dbReference type="EMBL" id="CP015105">
    <property type="protein sequence ID" value="ASJ13073.1"/>
    <property type="molecule type" value="Genomic_DNA"/>
</dbReference>
<dbReference type="EMBL" id="LIXN01000020">
    <property type="protein sequence ID" value="KQH81583.1"/>
    <property type="molecule type" value="Genomic_DNA"/>
</dbReference>
<gene>
    <name evidence="2" type="ORF">A3L14_09325</name>
    <name evidence="3" type="ORF">AMR53_10200</name>
    <name evidence="4" type="ORF">SAMN05216170_0073</name>
</gene>
<feature type="transmembrane region" description="Helical" evidence="1">
    <location>
        <begin position="44"/>
        <end position="64"/>
    </location>
</feature>
<reference evidence="4 6" key="3">
    <citation type="submission" date="2016-10" db="EMBL/GenBank/DDBJ databases">
        <authorList>
            <person name="de Groot N.N."/>
        </authorList>
    </citation>
    <scope>NUCLEOTIDE SEQUENCE [LARGE SCALE GENOMIC DNA]</scope>
    <source>
        <strain evidence="4 6">OGL-20</strain>
    </source>
</reference>